<proteinExistence type="predicted"/>
<reference evidence="1 2" key="1">
    <citation type="submission" date="2021-10" db="EMBL/GenBank/DDBJ databases">
        <authorList>
            <person name="Chen M."/>
        </authorList>
    </citation>
    <scope>NUCLEOTIDE SEQUENCE [LARGE SCALE GENOMIC DNA]</scope>
    <source>
        <strain evidence="1 2">H3-26</strain>
    </source>
</reference>
<dbReference type="Proteomes" id="UP001198034">
    <property type="component" value="Unassembled WGS sequence"/>
</dbReference>
<keyword evidence="2" id="KW-1185">Reference proteome</keyword>
<dbReference type="RefSeq" id="WP_226764230.1">
    <property type="nucleotide sequence ID" value="NZ_JAJAWG010000005.1"/>
</dbReference>
<evidence type="ECO:0008006" key="3">
    <source>
        <dbReference type="Google" id="ProtNLM"/>
    </source>
</evidence>
<evidence type="ECO:0000313" key="1">
    <source>
        <dbReference type="EMBL" id="MCB5196475.1"/>
    </source>
</evidence>
<evidence type="ECO:0000313" key="2">
    <source>
        <dbReference type="Proteomes" id="UP001198034"/>
    </source>
</evidence>
<name>A0ABS8BL84_9NEIS</name>
<protein>
    <recommendedName>
        <fullName evidence="3">Transposase</fullName>
    </recommendedName>
</protein>
<sequence>MSATQIEDRRAVYHATVTKRALATFRPMLWAIQSRSHAFCANWRQKYPRVAGQTKVKLVTFTHAKREFAYRSIRACVLASKYSVDLDNVLLILSACGTASTRD</sequence>
<accession>A0ABS8BL84</accession>
<comment type="caution">
    <text evidence="1">The sequence shown here is derived from an EMBL/GenBank/DDBJ whole genome shotgun (WGS) entry which is preliminary data.</text>
</comment>
<dbReference type="EMBL" id="JAJAWG010000005">
    <property type="protein sequence ID" value="MCB5196475.1"/>
    <property type="molecule type" value="Genomic_DNA"/>
</dbReference>
<organism evidence="1 2">
    <name type="scientific">Deefgea salmonis</name>
    <dbReference type="NCBI Taxonomy" id="2875502"/>
    <lineage>
        <taxon>Bacteria</taxon>
        <taxon>Pseudomonadati</taxon>
        <taxon>Pseudomonadota</taxon>
        <taxon>Betaproteobacteria</taxon>
        <taxon>Neisseriales</taxon>
        <taxon>Chitinibacteraceae</taxon>
        <taxon>Deefgea</taxon>
    </lineage>
</organism>
<gene>
    <name evidence="1" type="ORF">LG219_09360</name>
</gene>